<comment type="caution">
    <text evidence="1">The sequence shown here is derived from an EMBL/GenBank/DDBJ whole genome shotgun (WGS) entry which is preliminary data.</text>
</comment>
<gene>
    <name evidence="1" type="ORF">Pint_22064</name>
</gene>
<dbReference type="Proteomes" id="UP001163603">
    <property type="component" value="Chromosome 6"/>
</dbReference>
<proteinExistence type="predicted"/>
<keyword evidence="2" id="KW-1185">Reference proteome</keyword>
<accession>A0ACC0YPY4</accession>
<evidence type="ECO:0000313" key="1">
    <source>
        <dbReference type="EMBL" id="KAJ0039086.1"/>
    </source>
</evidence>
<dbReference type="EMBL" id="CM047741">
    <property type="protein sequence ID" value="KAJ0039086.1"/>
    <property type="molecule type" value="Genomic_DNA"/>
</dbReference>
<protein>
    <submittedName>
        <fullName evidence="1">Uncharacterized protein</fullName>
    </submittedName>
</protein>
<organism evidence="1 2">
    <name type="scientific">Pistacia integerrima</name>
    <dbReference type="NCBI Taxonomy" id="434235"/>
    <lineage>
        <taxon>Eukaryota</taxon>
        <taxon>Viridiplantae</taxon>
        <taxon>Streptophyta</taxon>
        <taxon>Embryophyta</taxon>
        <taxon>Tracheophyta</taxon>
        <taxon>Spermatophyta</taxon>
        <taxon>Magnoliopsida</taxon>
        <taxon>eudicotyledons</taxon>
        <taxon>Gunneridae</taxon>
        <taxon>Pentapetalae</taxon>
        <taxon>rosids</taxon>
        <taxon>malvids</taxon>
        <taxon>Sapindales</taxon>
        <taxon>Anacardiaceae</taxon>
        <taxon>Pistacia</taxon>
    </lineage>
</organism>
<evidence type="ECO:0000313" key="2">
    <source>
        <dbReference type="Proteomes" id="UP001163603"/>
    </source>
</evidence>
<sequence>MKTSTSTTVNREDRVPLKRAPQSKGRHLKFLHPSIFLQKSVLFLPNIKENQHQIFLRSSEKRVSFEEYNMSGYMKGKDWDLPKVSKQEIYETKTIFNFKKDHSFKTIEDTILLPHGQQPIQLFNPEAIEKHEEKYKFLHIGLVQVGVRHLSREDHDTSVLLCLRDKRILDFDSSILSVLESTLADGPVHFDYYPNMIVSLEDPKILQVLSLYIKFNNLEIQGPTFPFVLMYRIHYKCMQNPVNSGAKETSRVGQTLFTQTKVKRPVRVFSGNSTTGRTRIPVVSKMIKWSDVQFPEEWKFRDENPPESQEYTSPPRIEFQGGFRPQF</sequence>
<name>A0ACC0YPY4_9ROSI</name>
<reference evidence="2" key="1">
    <citation type="journal article" date="2023" name="G3 (Bethesda)">
        <title>Genome assembly and association tests identify interacting loci associated with vigor, precocity, and sex in interspecific pistachio rootstocks.</title>
        <authorList>
            <person name="Palmer W."/>
            <person name="Jacygrad E."/>
            <person name="Sagayaradj S."/>
            <person name="Cavanaugh K."/>
            <person name="Han R."/>
            <person name="Bertier L."/>
            <person name="Beede B."/>
            <person name="Kafkas S."/>
            <person name="Golino D."/>
            <person name="Preece J."/>
            <person name="Michelmore R."/>
        </authorList>
    </citation>
    <scope>NUCLEOTIDE SEQUENCE [LARGE SCALE GENOMIC DNA]</scope>
</reference>